<dbReference type="Gene3D" id="3.80.10.10">
    <property type="entry name" value="Ribonuclease Inhibitor"/>
    <property type="match status" value="1"/>
</dbReference>
<dbReference type="PANTHER" id="PTHR46433:SF3">
    <property type="entry name" value="RAB GTPASE DOMAIN-CONTAINING PROTEIN"/>
    <property type="match status" value="1"/>
</dbReference>
<accession>X6NYG1</accession>
<organism evidence="1 2">
    <name type="scientific">Reticulomyxa filosa</name>
    <dbReference type="NCBI Taxonomy" id="46433"/>
    <lineage>
        <taxon>Eukaryota</taxon>
        <taxon>Sar</taxon>
        <taxon>Rhizaria</taxon>
        <taxon>Retaria</taxon>
        <taxon>Foraminifera</taxon>
        <taxon>Monothalamids</taxon>
        <taxon>Reticulomyxidae</taxon>
        <taxon>Reticulomyxa</taxon>
    </lineage>
</organism>
<evidence type="ECO:0000313" key="2">
    <source>
        <dbReference type="Proteomes" id="UP000023152"/>
    </source>
</evidence>
<proteinExistence type="predicted"/>
<sequence length="1284" mass="150591">MYQKSLRQCLNTNLGSWLKPHRLQENISLEIIQQAVENLNPLSQISSTLKRGYIGFHAKRHLYILPQQITLALSLYHGLKIRHAIGQLNELQKEKVLCDKTIQLLKDVINRALEFRIKTQMHYKSSCEWMYQPNTNTNANTQMLLSEVQPYRLNSKEQDTLKQMYLSLLALYQNIKHWNEKEKNPLFLKKPLMFKINTFDDILTNAKFNEIDEAIDYYKFYYCLNPHDMKMEYLESIVNSDWAMHCIQSNLQQEILEICKDLIIIPEERLIFIKELEIHEKENFNAIVIDKSQLCKDWLQRCQQEIETYHPQWNIRIQQWKTEKGQINKNADESIVEWLRKEQSKEAFSNVTPISRCQLFTLLRPAFNETYKQRKNVLETCEKELGIDIENNKSSLSRLIDVLIMKHRDLKMYQHIYQLLDGIQVRIAFRQILTLRQKENKDIQRFLDNILTILHRLPDKRGETTFWKEENKRWKNMLEELTEDRIPEMNEPTFTSSLLGNGKPLKKYIINQLLDESGKLKKGKIPIKLKPNDLPVICIQFCPEMPGINYLIEQFYYRIINHGICHSELACLKYNNNDDDDTNSIPILCSEIIHGSTSLQQVFDKELNILNKLDHQNYTELLFIALLINPKNDLPINYVIKQLNNEKNILININNNNSNILLPDWIPNKNNEYFQLQIKTILFCFDYMHQPINLIAKERFLLLDAKQTLESIFRDAQVQNDEYKKIFSSETTYQWNNQDNSISIPIPFKKGDASAIHKRWLKLRTLLQHYPDITGLQCLIKLHPKIGAIYNDVLKQYKDPVQRLNQLERYQLNRIHVNDILKITPSEALTEINQLSYQQQQLEKISEEMYLGNFKTFEEILSMEHQSLILKGDSELALFPFYWNKLSDKQQLRLLQIIQLHPFQELSLRGIDSMNIRILFSEISNLTWLDISNTTIEDKDLSIIAKQCQTLQTLIAKSCSQLQGKLSFAFPSLIKLILDQSSLITLSEIEMPKLISFRANNCKQLKNVEILFEMPYLKQWKMINATALTCLMLKAPNLESLQLNSCCAINKIETGSAALSILAIQGCTILDSTGLAQMILPNSQSKLKQLILTNTSFPTIIQCCPQALFLHYHPLQNDLLLHQIEVIYYDQCNNFHSPNQSLIEQIKHNTFQFLIKFDKMVNDIMNNEQPINIIKCLKLLINNNKQNSNEIDIVSKQLQIASKDQNSTIRDKASVALMLMSNLNEVKTISDISMALQTVKDDNIWMCSEIIKLENIIKHHHHENLKLEYLEEKKDILNEYEEKK</sequence>
<reference evidence="1 2" key="1">
    <citation type="journal article" date="2013" name="Curr. Biol.">
        <title>The Genome of the Foraminiferan Reticulomyxa filosa.</title>
        <authorList>
            <person name="Glockner G."/>
            <person name="Hulsmann N."/>
            <person name="Schleicher M."/>
            <person name="Noegel A.A."/>
            <person name="Eichinger L."/>
            <person name="Gallinger C."/>
            <person name="Pawlowski J."/>
            <person name="Sierra R."/>
            <person name="Euteneuer U."/>
            <person name="Pillet L."/>
            <person name="Moustafa A."/>
            <person name="Platzer M."/>
            <person name="Groth M."/>
            <person name="Szafranski K."/>
            <person name="Schliwa M."/>
        </authorList>
    </citation>
    <scope>NUCLEOTIDE SEQUENCE [LARGE SCALE GENOMIC DNA]</scope>
</reference>
<dbReference type="PANTHER" id="PTHR46433">
    <property type="entry name" value="ANK_REP_REGION DOMAIN-CONTAINING PROTEIN-RELATED"/>
    <property type="match status" value="1"/>
</dbReference>
<dbReference type="OMA" id="ICHSELA"/>
<name>X6NYG1_RETFI</name>
<dbReference type="InterPro" id="IPR032675">
    <property type="entry name" value="LRR_dom_sf"/>
</dbReference>
<evidence type="ECO:0000313" key="1">
    <source>
        <dbReference type="EMBL" id="ETO30327.1"/>
    </source>
</evidence>
<protein>
    <submittedName>
        <fullName evidence="1">Leucine-rich repeat-containing protein typical subtype</fullName>
    </submittedName>
</protein>
<dbReference type="SUPFAM" id="SSF52047">
    <property type="entry name" value="RNI-like"/>
    <property type="match status" value="1"/>
</dbReference>
<comment type="caution">
    <text evidence="1">The sequence shown here is derived from an EMBL/GenBank/DDBJ whole genome shotgun (WGS) entry which is preliminary data.</text>
</comment>
<dbReference type="Proteomes" id="UP000023152">
    <property type="component" value="Unassembled WGS sequence"/>
</dbReference>
<dbReference type="EMBL" id="ASPP01005533">
    <property type="protein sequence ID" value="ETO30327.1"/>
    <property type="molecule type" value="Genomic_DNA"/>
</dbReference>
<keyword evidence="2" id="KW-1185">Reference proteome</keyword>
<gene>
    <name evidence="1" type="ORF">RFI_06792</name>
</gene>